<dbReference type="EMBL" id="JAACFV010000144">
    <property type="protein sequence ID" value="KAF7504235.1"/>
    <property type="molecule type" value="Genomic_DNA"/>
</dbReference>
<keyword evidence="2" id="KW-1185">Reference proteome</keyword>
<proteinExistence type="predicted"/>
<gene>
    <name evidence="1" type="ORF">GJ744_002557</name>
</gene>
<dbReference type="AlphaFoldDB" id="A0A8H7E0D6"/>
<evidence type="ECO:0000313" key="1">
    <source>
        <dbReference type="EMBL" id="KAF7504235.1"/>
    </source>
</evidence>
<reference evidence="1" key="1">
    <citation type="submission" date="2020-02" db="EMBL/GenBank/DDBJ databases">
        <authorList>
            <person name="Palmer J.M."/>
        </authorList>
    </citation>
    <scope>NUCLEOTIDE SEQUENCE</scope>
    <source>
        <strain evidence="1">EPUS1.4</strain>
        <tissue evidence="1">Thallus</tissue>
    </source>
</reference>
<dbReference type="Proteomes" id="UP000606974">
    <property type="component" value="Unassembled WGS sequence"/>
</dbReference>
<organism evidence="1 2">
    <name type="scientific">Endocarpon pusillum</name>
    <dbReference type="NCBI Taxonomy" id="364733"/>
    <lineage>
        <taxon>Eukaryota</taxon>
        <taxon>Fungi</taxon>
        <taxon>Dikarya</taxon>
        <taxon>Ascomycota</taxon>
        <taxon>Pezizomycotina</taxon>
        <taxon>Eurotiomycetes</taxon>
        <taxon>Chaetothyriomycetidae</taxon>
        <taxon>Verrucariales</taxon>
        <taxon>Verrucariaceae</taxon>
        <taxon>Endocarpon</taxon>
    </lineage>
</organism>
<comment type="caution">
    <text evidence="1">The sequence shown here is derived from an EMBL/GenBank/DDBJ whole genome shotgun (WGS) entry which is preliminary data.</text>
</comment>
<protein>
    <submittedName>
        <fullName evidence="1">Uncharacterized protein</fullName>
    </submittedName>
</protein>
<evidence type="ECO:0000313" key="2">
    <source>
        <dbReference type="Proteomes" id="UP000606974"/>
    </source>
</evidence>
<name>A0A8H7E0D6_9EURO</name>
<accession>A0A8H7E0D6</accession>
<sequence length="78" mass="8818">MSRVFATLPSVQVEDKVHRYISELRLTETSESHSQHKVLSFNVAVFVHPNTAFCTIQIHPLSPSTSTNLPTKKSEIIR</sequence>